<evidence type="ECO:0000313" key="1">
    <source>
        <dbReference type="EMBL" id="ATU83498.1"/>
    </source>
</evidence>
<dbReference type="Proteomes" id="UP000267516">
    <property type="component" value="Segment"/>
</dbReference>
<name>A0A2D3I531_9VIRU</name>
<dbReference type="EMBL" id="MF768985">
    <property type="protein sequence ID" value="ATU83498.1"/>
    <property type="molecule type" value="Genomic_DNA"/>
</dbReference>
<sequence length="165" mass="18636">MTHYKFLIIPKECVQIIISKCTNKVSQKHTNINLHVVRNVGHNSTQNTVHDHAVTLQQFLTFNSSGHPLNYTNQNPVKAINVIGKGEVKFFGGFLTLKNDAQFFVAIVLIFLHNILHLLKMIEVVNQHLAHRLINCIDNNFSSDALYAFNGKKALELAVLSDPKH</sequence>
<proteinExistence type="predicted"/>
<protein>
    <submittedName>
        <fullName evidence="1">ORF986</fullName>
    </submittedName>
</protein>
<reference evidence="1" key="1">
    <citation type="journal article" date="2018" name="Aquaculture">
        <title>Complete genome sequence of a white spot syndrome virus associated with a disease incursion in Australia.</title>
        <authorList>
            <person name="Oakey J."/>
            <person name="Smith C.S."/>
        </authorList>
    </citation>
    <scope>NUCLEOTIDE SEQUENCE [LARGE SCALE GENOMIC DNA]</scope>
    <source>
        <strain evidence="1">WSSV-AU</strain>
    </source>
</reference>
<organism evidence="1">
    <name type="scientific">White spot syndrome virus</name>
    <dbReference type="NCBI Taxonomy" id="342409"/>
    <lineage>
        <taxon>Viruses</taxon>
        <taxon>Viruses incertae sedis</taxon>
        <taxon>Naldaviricetes</taxon>
        <taxon>Nimaviridae</taxon>
        <taxon>Whispovirus</taxon>
    </lineage>
</organism>
<accession>A0A2D3I531</accession>